<feature type="domain" description="VQ" evidence="2">
    <location>
        <begin position="148"/>
        <end position="175"/>
    </location>
</feature>
<dbReference type="EMBL" id="ASHM01022819">
    <property type="protein sequence ID" value="PNY03592.1"/>
    <property type="molecule type" value="Genomic_DNA"/>
</dbReference>
<evidence type="ECO:0000313" key="4">
    <source>
        <dbReference type="Proteomes" id="UP000236291"/>
    </source>
</evidence>
<organism evidence="3 4">
    <name type="scientific">Trifolium pratense</name>
    <name type="common">Red clover</name>
    <dbReference type="NCBI Taxonomy" id="57577"/>
    <lineage>
        <taxon>Eukaryota</taxon>
        <taxon>Viridiplantae</taxon>
        <taxon>Streptophyta</taxon>
        <taxon>Embryophyta</taxon>
        <taxon>Tracheophyta</taxon>
        <taxon>Spermatophyta</taxon>
        <taxon>Magnoliopsida</taxon>
        <taxon>eudicotyledons</taxon>
        <taxon>Gunneridae</taxon>
        <taxon>Pentapetalae</taxon>
        <taxon>rosids</taxon>
        <taxon>fabids</taxon>
        <taxon>Fabales</taxon>
        <taxon>Fabaceae</taxon>
        <taxon>Papilionoideae</taxon>
        <taxon>50 kb inversion clade</taxon>
        <taxon>NPAAA clade</taxon>
        <taxon>Hologalegina</taxon>
        <taxon>IRL clade</taxon>
        <taxon>Trifolieae</taxon>
        <taxon>Trifolium</taxon>
    </lineage>
</organism>
<dbReference type="PANTHER" id="PTHR33179">
    <property type="entry name" value="VQ MOTIF-CONTAINING PROTEIN"/>
    <property type="match status" value="1"/>
</dbReference>
<evidence type="ECO:0000313" key="3">
    <source>
        <dbReference type="EMBL" id="PNY03592.1"/>
    </source>
</evidence>
<dbReference type="PANTHER" id="PTHR33179:SF80">
    <property type="entry name" value="VQ MOTIF PROTEIN"/>
    <property type="match status" value="1"/>
</dbReference>
<feature type="region of interest" description="Disordered" evidence="1">
    <location>
        <begin position="70"/>
        <end position="93"/>
    </location>
</feature>
<gene>
    <name evidence="3" type="ORF">L195_g026925</name>
</gene>
<feature type="compositionally biased region" description="Low complexity" evidence="1">
    <location>
        <begin position="1"/>
        <end position="12"/>
    </location>
</feature>
<protein>
    <submittedName>
        <fullName evidence="3">VQ motif protein</fullName>
    </submittedName>
</protein>
<reference evidence="3 4" key="2">
    <citation type="journal article" date="2017" name="Front. Plant Sci.">
        <title>Gene Classification and Mining of Molecular Markers Useful in Red Clover (Trifolium pratense) Breeding.</title>
        <authorList>
            <person name="Istvanek J."/>
            <person name="Dluhosova J."/>
            <person name="Dluhos P."/>
            <person name="Patkova L."/>
            <person name="Nedelnik J."/>
            <person name="Repkova J."/>
        </authorList>
    </citation>
    <scope>NUCLEOTIDE SEQUENCE [LARGE SCALE GENOMIC DNA]</scope>
    <source>
        <strain evidence="4">cv. Tatra</strain>
        <tissue evidence="3">Young leaves</tissue>
    </source>
</reference>
<dbReference type="STRING" id="57577.A0A2K3NKL0"/>
<sequence length="434" mass="47072">MDSGNSGSISSSGDEEYDSRNHNQTLLPSNLFNQQPTLLQFNSISHNPLQSFNPGSSPISLFDLSPNYLQNLSQSQPPNITFPTSQGVSSSSQHINNQCLLTTPHQTLGVLHHDDDDNINNNARTTLSSPQPPSSSRNTKKRTRASRRAPTTVLTTDTSNFRAMVQEFTGIPAPPFSGSSYSRRLDLLTSSSSLRSSNSSHFDNTTSPLFYPLRPSPQKLHHHHNHPNPLLLSSSSSSSHNNMVDANNSNYQQLPISDLGLPYYSHQNHHQQHNFMLSMQNQQPIHAFNPSSSSQQFHPFSIGGFGAKSQSQHGSLSVNSLEDLGVNQGHLGHDDEDGGSRRDALRCLDHENSYGGKIIVDSSSSGGGGGVGSNCKVNFSGTVSTTLNHDKTMENNNNNNNNNNDDDNDNNRGEGAAGGGGVDSWICSSDRNIL</sequence>
<feature type="region of interest" description="Disordered" evidence="1">
    <location>
        <begin position="1"/>
        <end position="27"/>
    </location>
</feature>
<proteinExistence type="predicted"/>
<reference evidence="3 4" key="1">
    <citation type="journal article" date="2014" name="Am. J. Bot.">
        <title>Genome assembly and annotation for red clover (Trifolium pratense; Fabaceae).</title>
        <authorList>
            <person name="Istvanek J."/>
            <person name="Jaros M."/>
            <person name="Krenek A."/>
            <person name="Repkova J."/>
        </authorList>
    </citation>
    <scope>NUCLEOTIDE SEQUENCE [LARGE SCALE GENOMIC DNA]</scope>
    <source>
        <strain evidence="4">cv. Tatra</strain>
        <tissue evidence="3">Young leaves</tissue>
    </source>
</reference>
<accession>A0A2K3NKL0</accession>
<feature type="region of interest" description="Disordered" evidence="1">
    <location>
        <begin position="386"/>
        <end position="421"/>
    </location>
</feature>
<dbReference type="Proteomes" id="UP000236291">
    <property type="component" value="Unassembled WGS sequence"/>
</dbReference>
<evidence type="ECO:0000256" key="1">
    <source>
        <dbReference type="SAM" id="MobiDB-lite"/>
    </source>
</evidence>
<feature type="compositionally biased region" description="Basic residues" evidence="1">
    <location>
        <begin position="138"/>
        <end position="147"/>
    </location>
</feature>
<dbReference type="AlphaFoldDB" id="A0A2K3NKL0"/>
<name>A0A2K3NKL0_TRIPR</name>
<dbReference type="InterPro" id="IPR039609">
    <property type="entry name" value="VQ_15/22"/>
</dbReference>
<evidence type="ECO:0000259" key="2">
    <source>
        <dbReference type="Pfam" id="PF05678"/>
    </source>
</evidence>
<feature type="region of interest" description="Disordered" evidence="1">
    <location>
        <begin position="213"/>
        <end position="246"/>
    </location>
</feature>
<feature type="region of interest" description="Disordered" evidence="1">
    <location>
        <begin position="110"/>
        <end position="152"/>
    </location>
</feature>
<feature type="compositionally biased region" description="Low complexity" evidence="1">
    <location>
        <begin position="227"/>
        <end position="242"/>
    </location>
</feature>
<dbReference type="InterPro" id="IPR008889">
    <property type="entry name" value="VQ"/>
</dbReference>
<dbReference type="Pfam" id="PF05678">
    <property type="entry name" value="VQ"/>
    <property type="match status" value="1"/>
</dbReference>
<comment type="caution">
    <text evidence="3">The sequence shown here is derived from an EMBL/GenBank/DDBJ whole genome shotgun (WGS) entry which is preliminary data.</text>
</comment>